<dbReference type="PROSITE" id="PS50893">
    <property type="entry name" value="ABC_TRANSPORTER_2"/>
    <property type="match status" value="1"/>
</dbReference>
<dbReference type="SUPFAM" id="SSF52540">
    <property type="entry name" value="P-loop containing nucleoside triphosphate hydrolases"/>
    <property type="match status" value="1"/>
</dbReference>
<feature type="domain" description="ABC transporter" evidence="8">
    <location>
        <begin position="5"/>
        <end position="255"/>
    </location>
</feature>
<dbReference type="PROSITE" id="PS00211">
    <property type="entry name" value="ABC_TRANSPORTER_1"/>
    <property type="match status" value="1"/>
</dbReference>
<evidence type="ECO:0000256" key="1">
    <source>
        <dbReference type="ARBA" id="ARBA00004417"/>
    </source>
</evidence>
<evidence type="ECO:0000313" key="10">
    <source>
        <dbReference type="Proteomes" id="UP001069802"/>
    </source>
</evidence>
<evidence type="ECO:0000256" key="4">
    <source>
        <dbReference type="ARBA" id="ARBA00022475"/>
    </source>
</evidence>
<sequence length="323" mass="36265">MNNALEINNLSIHYQTDSGEVRALRNVNLKVPDGKVVGIVGESGCGKSTLMSAIINLLSENAIVKNGKILFENTDILTMSKHRLRKLRGYDIATVFQDPMTTFNPVMTIGQQLTDFQHRFKERNRQQKRQKIIEMFELVGIPDPAQRLNQFPHEFSGGMRQRMAIAAALLMNPRLLVADEPTTALDVTMEAQILHLLRKMKNDFNGSILIITHHLGVVAELCDYITVMYAGEVVEQGTVEDIFYRPSHPYTKALLECDPAVLKRKTRYLPTIKGRIPDLRTPPPGCVFANRCSKVSAQCTQTAPPVVDLSDGNHWCICHEVSK</sequence>
<dbReference type="Pfam" id="PF00005">
    <property type="entry name" value="ABC_tran"/>
    <property type="match status" value="1"/>
</dbReference>
<comment type="caution">
    <text evidence="9">The sequence shown here is derived from an EMBL/GenBank/DDBJ whole genome shotgun (WGS) entry which is preliminary data.</text>
</comment>
<comment type="subcellular location">
    <subcellularLocation>
        <location evidence="1">Cell inner membrane</location>
        <topology evidence="1">Peripheral membrane protein</topology>
    </subcellularLocation>
</comment>
<name>A0ABT4LPQ6_9PROT</name>
<dbReference type="InterPro" id="IPR050388">
    <property type="entry name" value="ABC_Ni/Peptide_Import"/>
</dbReference>
<keyword evidence="3" id="KW-0813">Transport</keyword>
<dbReference type="PANTHER" id="PTHR43297:SF2">
    <property type="entry name" value="DIPEPTIDE TRANSPORT ATP-BINDING PROTEIN DPPD"/>
    <property type="match status" value="1"/>
</dbReference>
<organism evidence="9 10">
    <name type="scientific">Kiloniella laminariae</name>
    <dbReference type="NCBI Taxonomy" id="454162"/>
    <lineage>
        <taxon>Bacteria</taxon>
        <taxon>Pseudomonadati</taxon>
        <taxon>Pseudomonadota</taxon>
        <taxon>Alphaproteobacteria</taxon>
        <taxon>Rhodospirillales</taxon>
        <taxon>Kiloniellaceae</taxon>
        <taxon>Kiloniella</taxon>
    </lineage>
</organism>
<keyword evidence="7" id="KW-0472">Membrane</keyword>
<dbReference type="InterPro" id="IPR027417">
    <property type="entry name" value="P-loop_NTPase"/>
</dbReference>
<keyword evidence="10" id="KW-1185">Reference proteome</keyword>
<dbReference type="RefSeq" id="WP_269425185.1">
    <property type="nucleotide sequence ID" value="NZ_JAPWGY010000016.1"/>
</dbReference>
<gene>
    <name evidence="9" type="ORF">O4H49_19930</name>
</gene>
<dbReference type="CDD" id="cd03257">
    <property type="entry name" value="ABC_NikE_OppD_transporters"/>
    <property type="match status" value="1"/>
</dbReference>
<accession>A0ABT4LPQ6</accession>
<evidence type="ECO:0000256" key="3">
    <source>
        <dbReference type="ARBA" id="ARBA00022448"/>
    </source>
</evidence>
<dbReference type="Gene3D" id="3.40.50.300">
    <property type="entry name" value="P-loop containing nucleotide triphosphate hydrolases"/>
    <property type="match status" value="1"/>
</dbReference>
<keyword evidence="4" id="KW-1003">Cell membrane</keyword>
<dbReference type="InterPro" id="IPR003593">
    <property type="entry name" value="AAA+_ATPase"/>
</dbReference>
<evidence type="ECO:0000259" key="8">
    <source>
        <dbReference type="PROSITE" id="PS50893"/>
    </source>
</evidence>
<protein>
    <submittedName>
        <fullName evidence="9">ABC transporter ATP-binding protein</fullName>
    </submittedName>
</protein>
<dbReference type="InterPro" id="IPR013563">
    <property type="entry name" value="Oligopep_ABC_C"/>
</dbReference>
<dbReference type="NCBIfam" id="TIGR01727">
    <property type="entry name" value="oligo_HPY"/>
    <property type="match status" value="1"/>
</dbReference>
<keyword evidence="5" id="KW-0547">Nucleotide-binding</keyword>
<evidence type="ECO:0000256" key="6">
    <source>
        <dbReference type="ARBA" id="ARBA00022840"/>
    </source>
</evidence>
<dbReference type="PANTHER" id="PTHR43297">
    <property type="entry name" value="OLIGOPEPTIDE TRANSPORT ATP-BINDING PROTEIN APPD"/>
    <property type="match status" value="1"/>
</dbReference>
<dbReference type="GO" id="GO:0005524">
    <property type="term" value="F:ATP binding"/>
    <property type="evidence" value="ECO:0007669"/>
    <property type="project" value="UniProtKB-KW"/>
</dbReference>
<comment type="similarity">
    <text evidence="2">Belongs to the ABC transporter superfamily.</text>
</comment>
<dbReference type="Pfam" id="PF08352">
    <property type="entry name" value="oligo_HPY"/>
    <property type="match status" value="1"/>
</dbReference>
<keyword evidence="6 9" id="KW-0067">ATP-binding</keyword>
<evidence type="ECO:0000256" key="5">
    <source>
        <dbReference type="ARBA" id="ARBA00022741"/>
    </source>
</evidence>
<dbReference type="InterPro" id="IPR003439">
    <property type="entry name" value="ABC_transporter-like_ATP-bd"/>
</dbReference>
<dbReference type="EMBL" id="JAPWGY010000016">
    <property type="protein sequence ID" value="MCZ4283064.1"/>
    <property type="molecule type" value="Genomic_DNA"/>
</dbReference>
<dbReference type="InterPro" id="IPR017871">
    <property type="entry name" value="ABC_transporter-like_CS"/>
</dbReference>
<dbReference type="SMART" id="SM00382">
    <property type="entry name" value="AAA"/>
    <property type="match status" value="1"/>
</dbReference>
<evidence type="ECO:0000313" key="9">
    <source>
        <dbReference type="EMBL" id="MCZ4283064.1"/>
    </source>
</evidence>
<evidence type="ECO:0000256" key="2">
    <source>
        <dbReference type="ARBA" id="ARBA00005417"/>
    </source>
</evidence>
<evidence type="ECO:0000256" key="7">
    <source>
        <dbReference type="ARBA" id="ARBA00023136"/>
    </source>
</evidence>
<dbReference type="Proteomes" id="UP001069802">
    <property type="component" value="Unassembled WGS sequence"/>
</dbReference>
<reference evidence="9" key="1">
    <citation type="submission" date="2022-12" db="EMBL/GenBank/DDBJ databases">
        <title>Bacterial isolates from different developmental stages of Nematostella vectensis.</title>
        <authorList>
            <person name="Fraune S."/>
        </authorList>
    </citation>
    <scope>NUCLEOTIDE SEQUENCE</scope>
    <source>
        <strain evidence="9">G21630-S1</strain>
    </source>
</reference>
<proteinExistence type="inferred from homology"/>